<protein>
    <submittedName>
        <fullName evidence="3">Class I SAM-dependent methyltransferase</fullName>
    </submittedName>
</protein>
<keyword evidence="3" id="KW-0808">Transferase</keyword>
<dbReference type="InterPro" id="IPR013216">
    <property type="entry name" value="Methyltransf_11"/>
</dbReference>
<dbReference type="GO" id="GO:0008757">
    <property type="term" value="F:S-adenosylmethionine-dependent methyltransferase activity"/>
    <property type="evidence" value="ECO:0007669"/>
    <property type="project" value="InterPro"/>
</dbReference>
<evidence type="ECO:0000256" key="1">
    <source>
        <dbReference type="SAM" id="MobiDB-lite"/>
    </source>
</evidence>
<evidence type="ECO:0000313" key="3">
    <source>
        <dbReference type="EMBL" id="MBS2962082.1"/>
    </source>
</evidence>
<comment type="caution">
    <text evidence="3">The sequence shown here is derived from an EMBL/GenBank/DDBJ whole genome shotgun (WGS) entry which is preliminary data.</text>
</comment>
<accession>A0A8J7WL28</accession>
<proteinExistence type="predicted"/>
<evidence type="ECO:0000313" key="4">
    <source>
        <dbReference type="Proteomes" id="UP000677913"/>
    </source>
</evidence>
<name>A0A8J7WL28_9ACTN</name>
<dbReference type="CDD" id="cd02440">
    <property type="entry name" value="AdoMet_MTases"/>
    <property type="match status" value="1"/>
</dbReference>
<gene>
    <name evidence="3" type="ORF">KGA66_03415</name>
</gene>
<reference evidence="3" key="1">
    <citation type="submission" date="2021-04" db="EMBL/GenBank/DDBJ databases">
        <title>Genome based classification of Actinospica acidithermotolerans sp. nov., an actinobacterium isolated from an Indonesian hot spring.</title>
        <authorList>
            <person name="Kusuma A.B."/>
            <person name="Putra K.E."/>
            <person name="Nafisah S."/>
            <person name="Loh J."/>
            <person name="Nouioui I."/>
            <person name="Goodfellow M."/>
        </authorList>
    </citation>
    <scope>NUCLEOTIDE SEQUENCE</scope>
    <source>
        <strain evidence="3">DSM 45618</strain>
    </source>
</reference>
<feature type="domain" description="Methyltransferase type 11" evidence="2">
    <location>
        <begin position="79"/>
        <end position="171"/>
    </location>
</feature>
<dbReference type="EMBL" id="JAGSXH010000007">
    <property type="protein sequence ID" value="MBS2962082.1"/>
    <property type="molecule type" value="Genomic_DNA"/>
</dbReference>
<keyword evidence="3" id="KW-0489">Methyltransferase</keyword>
<dbReference type="InterPro" id="IPR029063">
    <property type="entry name" value="SAM-dependent_MTases_sf"/>
</dbReference>
<dbReference type="AlphaFoldDB" id="A0A8J7WL28"/>
<dbReference type="Gene3D" id="3.40.50.150">
    <property type="entry name" value="Vaccinia Virus protein VP39"/>
    <property type="match status" value="1"/>
</dbReference>
<keyword evidence="4" id="KW-1185">Reference proteome</keyword>
<organism evidence="3 4">
    <name type="scientific">Actinocrinis puniceicyclus</name>
    <dbReference type="NCBI Taxonomy" id="977794"/>
    <lineage>
        <taxon>Bacteria</taxon>
        <taxon>Bacillati</taxon>
        <taxon>Actinomycetota</taxon>
        <taxon>Actinomycetes</taxon>
        <taxon>Catenulisporales</taxon>
        <taxon>Actinospicaceae</taxon>
        <taxon>Actinocrinis</taxon>
    </lineage>
</organism>
<sequence length="292" mass="31331">MVRMPTENPCPEPNVNPQAGQRTDRLSSRPAPELAPEILDYYAQGREDGRLRYGAGRLELLRTQDILRRVLPEPGGRLLDVGGASGVHAQWLASDGWSVELVDPVPLHVEQAATVCGIVARLGDARALDAPDASVDVVLLLGPLYHLPDVIDRRAVLAEARRVLRPGGTAVVATINRYAGLHDQLNRGGWFEPWRRARLVVTAATGLVEPGGDFTTAYLEPPGEVDAEVAGCGFRVTGQYGVEGTAWLMSDLDAVLDDPDRLAALLAALRIVESEPTLLGVSGHLLTVAVPE</sequence>
<dbReference type="Pfam" id="PF08241">
    <property type="entry name" value="Methyltransf_11"/>
    <property type="match status" value="1"/>
</dbReference>
<dbReference type="SUPFAM" id="SSF53335">
    <property type="entry name" value="S-adenosyl-L-methionine-dependent methyltransferases"/>
    <property type="match status" value="1"/>
</dbReference>
<dbReference type="Proteomes" id="UP000677913">
    <property type="component" value="Unassembled WGS sequence"/>
</dbReference>
<feature type="region of interest" description="Disordered" evidence="1">
    <location>
        <begin position="1"/>
        <end position="30"/>
    </location>
</feature>
<evidence type="ECO:0000259" key="2">
    <source>
        <dbReference type="Pfam" id="PF08241"/>
    </source>
</evidence>
<dbReference type="GO" id="GO:0032259">
    <property type="term" value="P:methylation"/>
    <property type="evidence" value="ECO:0007669"/>
    <property type="project" value="UniProtKB-KW"/>
</dbReference>